<keyword evidence="3 5" id="KW-1133">Transmembrane helix</keyword>
<evidence type="ECO:0000256" key="3">
    <source>
        <dbReference type="ARBA" id="ARBA00022989"/>
    </source>
</evidence>
<feature type="transmembrane region" description="Helical" evidence="5">
    <location>
        <begin position="361"/>
        <end position="382"/>
    </location>
</feature>
<evidence type="ECO:0000313" key="7">
    <source>
        <dbReference type="EMBL" id="PIZ63005.1"/>
    </source>
</evidence>
<keyword evidence="4 5" id="KW-0472">Membrane</keyword>
<feature type="transmembrane region" description="Helical" evidence="5">
    <location>
        <begin position="12"/>
        <end position="33"/>
    </location>
</feature>
<organism evidence="7 8">
    <name type="scientific">Candidatus Roizmanbacteria bacterium CG_4_10_14_0_2_um_filter_39_13</name>
    <dbReference type="NCBI Taxonomy" id="1974825"/>
    <lineage>
        <taxon>Bacteria</taxon>
        <taxon>Candidatus Roizmaniibacteriota</taxon>
    </lineage>
</organism>
<comment type="caution">
    <text evidence="7">The sequence shown here is derived from an EMBL/GenBank/DDBJ whole genome shotgun (WGS) entry which is preliminary data.</text>
</comment>
<feature type="domain" description="Major facilitator superfamily (MFS) profile" evidence="6">
    <location>
        <begin position="1"/>
        <end position="386"/>
    </location>
</feature>
<dbReference type="GO" id="GO:0022857">
    <property type="term" value="F:transmembrane transporter activity"/>
    <property type="evidence" value="ECO:0007669"/>
    <property type="project" value="InterPro"/>
</dbReference>
<dbReference type="InterPro" id="IPR005829">
    <property type="entry name" value="Sugar_transporter_CS"/>
</dbReference>
<dbReference type="InterPro" id="IPR011701">
    <property type="entry name" value="MFS"/>
</dbReference>
<comment type="subcellular location">
    <subcellularLocation>
        <location evidence="1">Membrane</location>
        <topology evidence="1">Multi-pass membrane protein</topology>
    </subcellularLocation>
</comment>
<dbReference type="Gene3D" id="1.20.1250.20">
    <property type="entry name" value="MFS general substrate transporter like domains"/>
    <property type="match status" value="1"/>
</dbReference>
<evidence type="ECO:0000256" key="1">
    <source>
        <dbReference type="ARBA" id="ARBA00004141"/>
    </source>
</evidence>
<name>A0A2M7TZ17_9BACT</name>
<feature type="transmembrane region" description="Helical" evidence="5">
    <location>
        <begin position="332"/>
        <end position="355"/>
    </location>
</feature>
<feature type="transmembrane region" description="Helical" evidence="5">
    <location>
        <begin position="275"/>
        <end position="294"/>
    </location>
</feature>
<gene>
    <name evidence="7" type="ORF">COY16_03070</name>
</gene>
<proteinExistence type="predicted"/>
<sequence length="407" mass="44964">MNKNYHKNIRILAWFNFFTDFKLYAPVAILYFSKVSGSFALGMSIFAIAQLSSAIFELPTGIISDFVGRKKTVVFGAISAVIYACLYAIPVYPVLIIGAVFEGISRSFYSGNNEALLHESLAESKSEIEYDEVLGKTSSLFQIALAISALMGSVIASFSFVIVMWLSVIPQIMALFTSFQISEPKVERTQSGNIYRHLAESISQIFSNPILRKLNLASIIGYAVGEAGYQFRAAFISTLWPLWAVGIANVMANIGASLSYYFSGKIIKKFSEIKVLIFTNIYMRIVGIIAVGFPTVFSPVLMASSSLGFGTTEVAESSLLQKLFSNKNRATLGSLNSFAGSIGFAVFSIVLGWFADTFNPAQALLLMQCMLLSVPIIYWSILKKTIQRGYLDIFIHCIDLYLYFLIQ</sequence>
<dbReference type="PANTHER" id="PTHR23530:SF1">
    <property type="entry name" value="PERMEASE, MAJOR FACILITATOR SUPERFAMILY-RELATED"/>
    <property type="match status" value="1"/>
</dbReference>
<dbReference type="InterPro" id="IPR036259">
    <property type="entry name" value="MFS_trans_sf"/>
</dbReference>
<accession>A0A2M7TZ17</accession>
<dbReference type="SUPFAM" id="SSF103473">
    <property type="entry name" value="MFS general substrate transporter"/>
    <property type="match status" value="1"/>
</dbReference>
<reference evidence="8" key="1">
    <citation type="submission" date="2017-09" db="EMBL/GenBank/DDBJ databases">
        <title>Depth-based differentiation of microbial function through sediment-hosted aquifers and enrichment of novel symbionts in the deep terrestrial subsurface.</title>
        <authorList>
            <person name="Probst A.J."/>
            <person name="Ladd B."/>
            <person name="Jarett J.K."/>
            <person name="Geller-Mcgrath D.E."/>
            <person name="Sieber C.M.K."/>
            <person name="Emerson J.B."/>
            <person name="Anantharaman K."/>
            <person name="Thomas B.C."/>
            <person name="Malmstrom R."/>
            <person name="Stieglmeier M."/>
            <person name="Klingl A."/>
            <person name="Woyke T."/>
            <person name="Ryan C.M."/>
            <person name="Banfield J.F."/>
        </authorList>
    </citation>
    <scope>NUCLEOTIDE SEQUENCE [LARGE SCALE GENOMIC DNA]</scope>
</reference>
<protein>
    <recommendedName>
        <fullName evidence="6">Major facilitator superfamily (MFS) profile domain-containing protein</fullName>
    </recommendedName>
</protein>
<evidence type="ECO:0000259" key="6">
    <source>
        <dbReference type="PROSITE" id="PS50850"/>
    </source>
</evidence>
<keyword evidence="2 5" id="KW-0812">Transmembrane</keyword>
<feature type="transmembrane region" description="Helical" evidence="5">
    <location>
        <begin position="72"/>
        <end position="101"/>
    </location>
</feature>
<dbReference type="InterPro" id="IPR053160">
    <property type="entry name" value="MFS_DHA3_Transporter"/>
</dbReference>
<dbReference type="PANTHER" id="PTHR23530">
    <property type="entry name" value="TRANSPORT PROTEIN-RELATED"/>
    <property type="match status" value="1"/>
</dbReference>
<dbReference type="InterPro" id="IPR020846">
    <property type="entry name" value="MFS_dom"/>
</dbReference>
<dbReference type="AlphaFoldDB" id="A0A2M7TZ17"/>
<dbReference type="GO" id="GO:0016020">
    <property type="term" value="C:membrane"/>
    <property type="evidence" value="ECO:0007669"/>
    <property type="project" value="UniProtKB-SubCell"/>
</dbReference>
<evidence type="ECO:0000313" key="8">
    <source>
        <dbReference type="Proteomes" id="UP000228503"/>
    </source>
</evidence>
<dbReference type="Proteomes" id="UP000228503">
    <property type="component" value="Unassembled WGS sequence"/>
</dbReference>
<evidence type="ECO:0000256" key="2">
    <source>
        <dbReference type="ARBA" id="ARBA00022692"/>
    </source>
</evidence>
<dbReference type="PROSITE" id="PS00216">
    <property type="entry name" value="SUGAR_TRANSPORT_1"/>
    <property type="match status" value="1"/>
</dbReference>
<feature type="transmembrane region" description="Helical" evidence="5">
    <location>
        <begin position="243"/>
        <end position="263"/>
    </location>
</feature>
<feature type="transmembrane region" description="Helical" evidence="5">
    <location>
        <begin position="140"/>
        <end position="166"/>
    </location>
</feature>
<dbReference type="EMBL" id="PFOB01000037">
    <property type="protein sequence ID" value="PIZ63005.1"/>
    <property type="molecule type" value="Genomic_DNA"/>
</dbReference>
<feature type="transmembrane region" description="Helical" evidence="5">
    <location>
        <begin position="39"/>
        <end position="60"/>
    </location>
</feature>
<dbReference type="Pfam" id="PF07690">
    <property type="entry name" value="MFS_1"/>
    <property type="match status" value="1"/>
</dbReference>
<evidence type="ECO:0000256" key="5">
    <source>
        <dbReference type="SAM" id="Phobius"/>
    </source>
</evidence>
<dbReference type="PROSITE" id="PS50850">
    <property type="entry name" value="MFS"/>
    <property type="match status" value="1"/>
</dbReference>
<evidence type="ECO:0000256" key="4">
    <source>
        <dbReference type="ARBA" id="ARBA00023136"/>
    </source>
</evidence>